<protein>
    <submittedName>
        <fullName evidence="11">Biopolymer transport protein ExbB</fullName>
    </submittedName>
</protein>
<reference evidence="11 12" key="1">
    <citation type="submission" date="2016-10" db="EMBL/GenBank/DDBJ databases">
        <authorList>
            <person name="Varghese N."/>
            <person name="Submissions S."/>
        </authorList>
    </citation>
    <scope>NUCLEOTIDE SEQUENCE [LARGE SCALE GENOMIC DNA]</scope>
    <source>
        <strain evidence="11 12">DSM 1361</strain>
    </source>
</reference>
<accession>A0A662ZGU2</accession>
<dbReference type="PANTHER" id="PTHR30625:SF15">
    <property type="entry name" value="BIOPOLYMER TRANSPORT PROTEIN EXBB"/>
    <property type="match status" value="1"/>
</dbReference>
<keyword evidence="7 9" id="KW-0472">Membrane</keyword>
<feature type="transmembrane region" description="Helical" evidence="9">
    <location>
        <begin position="104"/>
        <end position="131"/>
    </location>
</feature>
<dbReference type="PANTHER" id="PTHR30625">
    <property type="entry name" value="PROTEIN TOLQ"/>
    <property type="match status" value="1"/>
</dbReference>
<sequence>MFSEIYTVTGPVGLVLIVMAVVAAFLALYSFSYVFLSLMKFRAFMKSSSSLRSLPEDLKKWIDGNEFCYISVLTLKRLLNRKEVSAENIRQETGFLFNIRLKGLFSALTCLKVIAVISPLCGLLGTVLGMLEVFDALSLNTGVNPALLSKGISEALITTVMGLVIAIPALIAFHLINLWVRTISGSILNKLSLNMDDLDNRPELKAATAGRLNGLDFHDEPADVRQ</sequence>
<organism evidence="11 12">
    <name type="scientific">Ruminobacter amylophilus</name>
    <dbReference type="NCBI Taxonomy" id="867"/>
    <lineage>
        <taxon>Bacteria</taxon>
        <taxon>Pseudomonadati</taxon>
        <taxon>Pseudomonadota</taxon>
        <taxon>Gammaproteobacteria</taxon>
        <taxon>Aeromonadales</taxon>
        <taxon>Succinivibrionaceae</taxon>
        <taxon>Ruminobacter</taxon>
    </lineage>
</organism>
<evidence type="ECO:0000256" key="1">
    <source>
        <dbReference type="ARBA" id="ARBA00004651"/>
    </source>
</evidence>
<evidence type="ECO:0000256" key="7">
    <source>
        <dbReference type="ARBA" id="ARBA00023136"/>
    </source>
</evidence>
<evidence type="ECO:0000256" key="9">
    <source>
        <dbReference type="SAM" id="Phobius"/>
    </source>
</evidence>
<evidence type="ECO:0000256" key="6">
    <source>
        <dbReference type="ARBA" id="ARBA00022989"/>
    </source>
</evidence>
<dbReference type="InterPro" id="IPR050790">
    <property type="entry name" value="ExbB/TolQ_transport"/>
</dbReference>
<feature type="transmembrane region" description="Helical" evidence="9">
    <location>
        <begin position="12"/>
        <end position="36"/>
    </location>
</feature>
<dbReference type="InterPro" id="IPR002898">
    <property type="entry name" value="MotA_ExbB_proton_chnl"/>
</dbReference>
<name>A0A662ZGU2_9GAMM</name>
<evidence type="ECO:0000256" key="4">
    <source>
        <dbReference type="ARBA" id="ARBA00022692"/>
    </source>
</evidence>
<dbReference type="GO" id="GO:0005886">
    <property type="term" value="C:plasma membrane"/>
    <property type="evidence" value="ECO:0007669"/>
    <property type="project" value="UniProtKB-SubCell"/>
</dbReference>
<keyword evidence="6 9" id="KW-1133">Transmembrane helix</keyword>
<keyword evidence="5 8" id="KW-0653">Protein transport</keyword>
<comment type="subcellular location">
    <subcellularLocation>
        <location evidence="1">Cell membrane</location>
        <topology evidence="1">Multi-pass membrane protein</topology>
    </subcellularLocation>
    <subcellularLocation>
        <location evidence="8">Membrane</location>
        <topology evidence="8">Multi-pass membrane protein</topology>
    </subcellularLocation>
</comment>
<dbReference type="AlphaFoldDB" id="A0A662ZGU2"/>
<dbReference type="RefSeq" id="WP_093141358.1">
    <property type="nucleotide sequence ID" value="NZ_FOXF01000011.1"/>
</dbReference>
<proteinExistence type="inferred from homology"/>
<dbReference type="Proteomes" id="UP000243745">
    <property type="component" value="Unassembled WGS sequence"/>
</dbReference>
<evidence type="ECO:0000256" key="3">
    <source>
        <dbReference type="ARBA" id="ARBA00022475"/>
    </source>
</evidence>
<dbReference type="EMBL" id="FOXF01000011">
    <property type="protein sequence ID" value="SFP26668.1"/>
    <property type="molecule type" value="Genomic_DNA"/>
</dbReference>
<comment type="similarity">
    <text evidence="8">Belongs to the exbB/tolQ family.</text>
</comment>
<evidence type="ECO:0000313" key="11">
    <source>
        <dbReference type="EMBL" id="SFP26668.1"/>
    </source>
</evidence>
<evidence type="ECO:0000313" key="12">
    <source>
        <dbReference type="Proteomes" id="UP000243745"/>
    </source>
</evidence>
<keyword evidence="12" id="KW-1185">Reference proteome</keyword>
<feature type="transmembrane region" description="Helical" evidence="9">
    <location>
        <begin position="155"/>
        <end position="180"/>
    </location>
</feature>
<feature type="domain" description="MotA/TolQ/ExbB proton channel" evidence="10">
    <location>
        <begin position="85"/>
        <end position="183"/>
    </location>
</feature>
<evidence type="ECO:0000256" key="5">
    <source>
        <dbReference type="ARBA" id="ARBA00022927"/>
    </source>
</evidence>
<evidence type="ECO:0000256" key="8">
    <source>
        <dbReference type="RuleBase" id="RU004057"/>
    </source>
</evidence>
<dbReference type="OrthoDB" id="4045at2"/>
<dbReference type="Pfam" id="PF01618">
    <property type="entry name" value="MotA_ExbB"/>
    <property type="match status" value="1"/>
</dbReference>
<dbReference type="GO" id="GO:0017038">
    <property type="term" value="P:protein import"/>
    <property type="evidence" value="ECO:0007669"/>
    <property type="project" value="TreeGrafter"/>
</dbReference>
<keyword evidence="3" id="KW-1003">Cell membrane</keyword>
<evidence type="ECO:0000256" key="2">
    <source>
        <dbReference type="ARBA" id="ARBA00022448"/>
    </source>
</evidence>
<keyword evidence="2 8" id="KW-0813">Transport</keyword>
<gene>
    <name evidence="11" type="ORF">SAMN02910344_00919</name>
</gene>
<evidence type="ECO:0000259" key="10">
    <source>
        <dbReference type="Pfam" id="PF01618"/>
    </source>
</evidence>
<keyword evidence="4 9" id="KW-0812">Transmembrane</keyword>